<dbReference type="PANTHER" id="PTHR41533:SF1">
    <property type="entry name" value="L,D-TRANSPEPTIDASE YCBB-RELATED"/>
    <property type="match status" value="1"/>
</dbReference>
<dbReference type="PANTHER" id="PTHR41533">
    <property type="entry name" value="L,D-TRANSPEPTIDASE HI_1667-RELATED"/>
    <property type="match status" value="1"/>
</dbReference>
<dbReference type="EMBL" id="JAAMYB010000015">
    <property type="protein sequence ID" value="MCD3195720.1"/>
    <property type="molecule type" value="Genomic_DNA"/>
</dbReference>
<reference evidence="4" key="2">
    <citation type="journal article" date="2021" name="Microorganisms">
        <title>Extensive Genome Exploration of Clostridium botulinum Group III Field Strains.</title>
        <authorList>
            <person name="Fillo S."/>
            <person name="Giordani F."/>
            <person name="Tonon E."/>
            <person name="Drigo I."/>
            <person name="Anselmo A."/>
            <person name="Fortunato A."/>
            <person name="Lista F."/>
            <person name="Bano L."/>
        </authorList>
    </citation>
    <scope>NUCLEOTIDE SEQUENCE</scope>
    <source>
        <strain evidence="4">IZSVe-TV_9877_3_12</strain>
    </source>
</reference>
<dbReference type="AlphaFoldDB" id="A0A9Q3VBA0"/>
<accession>A0A9Q3VBA0</accession>
<dbReference type="Pfam" id="PF15607">
    <property type="entry name" value="Ntox44"/>
    <property type="match status" value="1"/>
</dbReference>
<evidence type="ECO:0000259" key="2">
    <source>
        <dbReference type="Pfam" id="PF01471"/>
    </source>
</evidence>
<feature type="domain" description="Peptidoglycan binding-like" evidence="2">
    <location>
        <begin position="133"/>
        <end position="191"/>
    </location>
</feature>
<gene>
    <name evidence="4" type="ORF">G8S53_10575</name>
</gene>
<dbReference type="InterPro" id="IPR036365">
    <property type="entry name" value="PGBD-like_sf"/>
</dbReference>
<dbReference type="InterPro" id="IPR036366">
    <property type="entry name" value="PGBDSf"/>
</dbReference>
<evidence type="ECO:0000256" key="1">
    <source>
        <dbReference type="SAM" id="MobiDB-lite"/>
    </source>
</evidence>
<dbReference type="InterPro" id="IPR028946">
    <property type="entry name" value="Ntox44"/>
</dbReference>
<evidence type="ECO:0000313" key="4">
    <source>
        <dbReference type="EMBL" id="MCD3195720.1"/>
    </source>
</evidence>
<dbReference type="RefSeq" id="WP_003384330.1">
    <property type="nucleotide sequence ID" value="NZ_JAAMYB010000015.1"/>
</dbReference>
<comment type="caution">
    <text evidence="4">The sequence shown here is derived from an EMBL/GenBank/DDBJ whole genome shotgun (WGS) entry which is preliminary data.</text>
</comment>
<evidence type="ECO:0000313" key="5">
    <source>
        <dbReference type="Proteomes" id="UP000813637"/>
    </source>
</evidence>
<dbReference type="InterPro" id="IPR002477">
    <property type="entry name" value="Peptidoglycan-bd-like"/>
</dbReference>
<evidence type="ECO:0000259" key="3">
    <source>
        <dbReference type="Pfam" id="PF15607"/>
    </source>
</evidence>
<organism evidence="4 5">
    <name type="scientific">Clostridium botulinum C</name>
    <dbReference type="NCBI Taxonomy" id="36828"/>
    <lineage>
        <taxon>Bacteria</taxon>
        <taxon>Bacillati</taxon>
        <taxon>Bacillota</taxon>
        <taxon>Clostridia</taxon>
        <taxon>Eubacteriales</taxon>
        <taxon>Clostridiaceae</taxon>
        <taxon>Clostridium</taxon>
    </lineage>
</organism>
<dbReference type="Gene3D" id="1.10.101.10">
    <property type="entry name" value="PGBD-like superfamily/PGBD"/>
    <property type="match status" value="2"/>
</dbReference>
<name>A0A9Q3VBA0_CLOBO</name>
<protein>
    <submittedName>
        <fullName evidence="4">Bacteriocin</fullName>
    </submittedName>
</protein>
<reference evidence="4" key="1">
    <citation type="submission" date="2020-02" db="EMBL/GenBank/DDBJ databases">
        <authorList>
            <person name="Fillo S."/>
            <person name="Giordani F."/>
            <person name="Tonon E."/>
            <person name="Drigo I."/>
            <person name="Anselmo A."/>
            <person name="Fortunato A."/>
            <person name="Bano L."/>
            <person name="Lista F."/>
        </authorList>
    </citation>
    <scope>NUCLEOTIDE SEQUENCE</scope>
    <source>
        <strain evidence="4">IZSVe-TV_9877_3_12</strain>
    </source>
</reference>
<sequence length="335" mass="37518">MKLQNATNKIINNDYNLNANIREKSNKQNLQNDVYINKDYFESSTINNGCYGEEVAKIQSILKDKGYYDLQIDGYFGNDTKKAVSKFQLENNINNTGEVDLQTKRAIIEEPVLLKRSKRSLKSNGNLIRRGDRGSNVEGLQKKLISLGYNCGKYGADGVFGEGTYNAVKAFQRAKGLNTDGIVGPDTMRAINNSKGSNIPDITQKLNNLMIRYEYMYMDIKNASGLERLGHFYNLVKNGSAIDLKNQGWNSKKYIYNGEVIDNDAPGNIAYGYLGKAFGFSDELLLRAAGYAQQKAGTSKPEWGKPWGSPPYGDDPRDQARIKQGIKVYNGLHKR</sequence>
<feature type="region of interest" description="Disordered" evidence="1">
    <location>
        <begin position="297"/>
        <end position="319"/>
    </location>
</feature>
<dbReference type="Proteomes" id="UP000813637">
    <property type="component" value="Unassembled WGS sequence"/>
</dbReference>
<feature type="domain" description="Peptidoglycan binding-like" evidence="2">
    <location>
        <begin position="52"/>
        <end position="107"/>
    </location>
</feature>
<feature type="domain" description="Bacterial toxin 44" evidence="3">
    <location>
        <begin position="255"/>
        <end position="330"/>
    </location>
</feature>
<dbReference type="SUPFAM" id="SSF47090">
    <property type="entry name" value="PGBD-like"/>
    <property type="match status" value="2"/>
</dbReference>
<dbReference type="Pfam" id="PF01471">
    <property type="entry name" value="PG_binding_1"/>
    <property type="match status" value="2"/>
</dbReference>
<proteinExistence type="predicted"/>
<dbReference type="InterPro" id="IPR052905">
    <property type="entry name" value="LD-transpeptidase_YkuD-like"/>
</dbReference>